<feature type="transmembrane region" description="Helical" evidence="8">
    <location>
        <begin position="625"/>
        <end position="643"/>
    </location>
</feature>
<gene>
    <name evidence="10" type="ORF">DERYTH_LOCUS3961</name>
</gene>
<dbReference type="GO" id="GO:0005524">
    <property type="term" value="F:ATP binding"/>
    <property type="evidence" value="ECO:0007669"/>
    <property type="project" value="UniProtKB-KW"/>
</dbReference>
<evidence type="ECO:0000256" key="5">
    <source>
        <dbReference type="ARBA" id="ARBA00022840"/>
    </source>
</evidence>
<dbReference type="SUPFAM" id="SSF52540">
    <property type="entry name" value="P-loop containing nucleoside triphosphate hydrolases"/>
    <property type="match status" value="1"/>
</dbReference>
<dbReference type="GO" id="GO:0016887">
    <property type="term" value="F:ATP hydrolysis activity"/>
    <property type="evidence" value="ECO:0007669"/>
    <property type="project" value="InterPro"/>
</dbReference>
<evidence type="ECO:0000256" key="1">
    <source>
        <dbReference type="ARBA" id="ARBA00004141"/>
    </source>
</evidence>
<evidence type="ECO:0000259" key="9">
    <source>
        <dbReference type="PROSITE" id="PS50893"/>
    </source>
</evidence>
<dbReference type="InterPro" id="IPR050352">
    <property type="entry name" value="ABCG_transporters"/>
</dbReference>
<reference evidence="10" key="1">
    <citation type="submission" date="2021-06" db="EMBL/GenBank/DDBJ databases">
        <authorList>
            <person name="Kallberg Y."/>
            <person name="Tangrot J."/>
            <person name="Rosling A."/>
        </authorList>
    </citation>
    <scope>NUCLEOTIDE SEQUENCE</scope>
    <source>
        <strain evidence="10">MA453B</strain>
    </source>
</reference>
<evidence type="ECO:0000256" key="7">
    <source>
        <dbReference type="ARBA" id="ARBA00023136"/>
    </source>
</evidence>
<dbReference type="PROSITE" id="PS00211">
    <property type="entry name" value="ABC_TRANSPORTER_1"/>
    <property type="match status" value="1"/>
</dbReference>
<dbReference type="PANTHER" id="PTHR48041:SF91">
    <property type="entry name" value="ABC TRANSPORTER G FAMILY MEMBER 28"/>
    <property type="match status" value="1"/>
</dbReference>
<evidence type="ECO:0000313" key="11">
    <source>
        <dbReference type="Proteomes" id="UP000789405"/>
    </source>
</evidence>
<feature type="domain" description="ABC transporter" evidence="9">
    <location>
        <begin position="159"/>
        <end position="398"/>
    </location>
</feature>
<dbReference type="Pfam" id="PF19055">
    <property type="entry name" value="ABC2_membrane_7"/>
    <property type="match status" value="1"/>
</dbReference>
<evidence type="ECO:0000256" key="6">
    <source>
        <dbReference type="ARBA" id="ARBA00022989"/>
    </source>
</evidence>
<evidence type="ECO:0000256" key="4">
    <source>
        <dbReference type="ARBA" id="ARBA00022741"/>
    </source>
</evidence>
<keyword evidence="11" id="KW-1185">Reference proteome</keyword>
<evidence type="ECO:0000256" key="3">
    <source>
        <dbReference type="ARBA" id="ARBA00022692"/>
    </source>
</evidence>
<dbReference type="InterPro" id="IPR013525">
    <property type="entry name" value="ABC2_TM"/>
</dbReference>
<dbReference type="SMART" id="SM00382">
    <property type="entry name" value="AAA"/>
    <property type="match status" value="1"/>
</dbReference>
<comment type="subcellular location">
    <subcellularLocation>
        <location evidence="1">Membrane</location>
        <topology evidence="1">Multi-pass membrane protein</topology>
    </subcellularLocation>
</comment>
<keyword evidence="7 8" id="KW-0472">Membrane</keyword>
<evidence type="ECO:0000256" key="2">
    <source>
        <dbReference type="ARBA" id="ARBA00022448"/>
    </source>
</evidence>
<evidence type="ECO:0000313" key="10">
    <source>
        <dbReference type="EMBL" id="CAG8522884.1"/>
    </source>
</evidence>
<keyword evidence="5" id="KW-0067">ATP-binding</keyword>
<keyword evidence="6 8" id="KW-1133">Transmembrane helix</keyword>
<dbReference type="InterPro" id="IPR017871">
    <property type="entry name" value="ABC_transporter-like_CS"/>
</dbReference>
<evidence type="ECO:0000256" key="8">
    <source>
        <dbReference type="SAM" id="Phobius"/>
    </source>
</evidence>
<sequence>MPNVYSLLDPILYSSLIKNKTYKNVENNVVGKKCSYISTPQPEDKNIINGQLIVWNCPAGYFCPNFNSSFKCTPGFFCPKNSAQPSYCCEGFYCSKDTKNITLCPQGHFCTVGTVTPTSCDFLAICPSGSVKANKIFAYALGLLFTTEKPGHVISYGCLDPISETFDIEFENIGLGIRGNFQHGRACAIMGPSGAGKTTLISILTGKVKKTSGKVKVNGVEEPLEKYRKLIGFVPQEDVMLRELTVLETLMHSAQMRLPVNMDRTAKKQKVIETIKFLKLDHVMHSKIGDEERRGISGGQRKRVNIGIELVTEPSILFLDEPTSGLDSVTALEVCTMLKNVAKNRKLTVVAIIHSPSPQVFKTFDDLLLLDSRGGLVYFGKTNKAKNYFESLGYNFPDEKEESLADFIMKIASGNVKPIRRMSYPHQRYTFHPGLVSIDVSENELLESKHKPKKLEIIFQIVEDIRIYINEVILELSMFLKCSLLFWKHDPIRDTPNTLCAFLLLIKRAYLQVYKSSTQFLSDQIMHLFCGTFSSLAISTSEFKGKPPNEICEIAPYVLKATCVVPLDRVKTIGMFITVGITFAAASAGTSTFGFEKAVYWRDVSSGMNTIPYFLAKLINDFPRIIIAAIMFSLSLFVFYPFEAKLYEIYVIVLSNYFTSWIMGYFISILVRKEKFGLVCTVFALAWGLVFSGGSLTLDDIKSNNSYKPLEWLWEISAQRWVAEAIYLRDLAPRSWNEIKDEKLKYTYSFDDYPICFFYIFCIALGWALLALFALKLMHRDKQK</sequence>
<proteinExistence type="predicted"/>
<accession>A0A9N9A7U3</accession>
<keyword evidence="4" id="KW-0547">Nucleotide-binding</keyword>
<dbReference type="Gene3D" id="3.40.50.300">
    <property type="entry name" value="P-loop containing nucleotide triphosphate hydrolases"/>
    <property type="match status" value="1"/>
</dbReference>
<dbReference type="PANTHER" id="PTHR48041">
    <property type="entry name" value="ABC TRANSPORTER G FAMILY MEMBER 28"/>
    <property type="match status" value="1"/>
</dbReference>
<dbReference type="GO" id="GO:0016020">
    <property type="term" value="C:membrane"/>
    <property type="evidence" value="ECO:0007669"/>
    <property type="project" value="UniProtKB-SubCell"/>
</dbReference>
<feature type="transmembrane region" description="Helical" evidence="8">
    <location>
        <begin position="573"/>
        <end position="595"/>
    </location>
</feature>
<dbReference type="AlphaFoldDB" id="A0A9N9A7U3"/>
<dbReference type="OrthoDB" id="66620at2759"/>
<dbReference type="Pfam" id="PF01061">
    <property type="entry name" value="ABC2_membrane"/>
    <property type="match status" value="1"/>
</dbReference>
<feature type="transmembrane region" description="Helical" evidence="8">
    <location>
        <begin position="757"/>
        <end position="775"/>
    </location>
</feature>
<dbReference type="InterPro" id="IPR043926">
    <property type="entry name" value="ABCG_dom"/>
</dbReference>
<comment type="caution">
    <text evidence="10">The sequence shown here is derived from an EMBL/GenBank/DDBJ whole genome shotgun (WGS) entry which is preliminary data.</text>
</comment>
<organism evidence="10 11">
    <name type="scientific">Dentiscutata erythropus</name>
    <dbReference type="NCBI Taxonomy" id="1348616"/>
    <lineage>
        <taxon>Eukaryota</taxon>
        <taxon>Fungi</taxon>
        <taxon>Fungi incertae sedis</taxon>
        <taxon>Mucoromycota</taxon>
        <taxon>Glomeromycotina</taxon>
        <taxon>Glomeromycetes</taxon>
        <taxon>Diversisporales</taxon>
        <taxon>Gigasporaceae</taxon>
        <taxon>Dentiscutata</taxon>
    </lineage>
</organism>
<dbReference type="GO" id="GO:0140359">
    <property type="term" value="F:ABC-type transporter activity"/>
    <property type="evidence" value="ECO:0007669"/>
    <property type="project" value="InterPro"/>
</dbReference>
<dbReference type="Pfam" id="PF00005">
    <property type="entry name" value="ABC_tran"/>
    <property type="match status" value="1"/>
</dbReference>
<dbReference type="PROSITE" id="PS50893">
    <property type="entry name" value="ABC_TRANSPORTER_2"/>
    <property type="match status" value="1"/>
</dbReference>
<dbReference type="EMBL" id="CAJVPY010001459">
    <property type="protein sequence ID" value="CAG8522884.1"/>
    <property type="molecule type" value="Genomic_DNA"/>
</dbReference>
<dbReference type="InterPro" id="IPR003593">
    <property type="entry name" value="AAA+_ATPase"/>
</dbReference>
<keyword evidence="2" id="KW-0813">Transport</keyword>
<feature type="transmembrane region" description="Helical" evidence="8">
    <location>
        <begin position="649"/>
        <end position="671"/>
    </location>
</feature>
<name>A0A9N9A7U3_9GLOM</name>
<protein>
    <submittedName>
        <fullName evidence="10">10169_t:CDS:1</fullName>
    </submittedName>
</protein>
<feature type="transmembrane region" description="Helical" evidence="8">
    <location>
        <begin position="678"/>
        <end position="698"/>
    </location>
</feature>
<dbReference type="Proteomes" id="UP000789405">
    <property type="component" value="Unassembled WGS sequence"/>
</dbReference>
<keyword evidence="3 8" id="KW-0812">Transmembrane</keyword>
<dbReference type="FunFam" id="3.40.50.300:FF:000367">
    <property type="entry name" value="ABC transporter G family member 24"/>
    <property type="match status" value="1"/>
</dbReference>
<dbReference type="InterPro" id="IPR027417">
    <property type="entry name" value="P-loop_NTPase"/>
</dbReference>
<dbReference type="InterPro" id="IPR003439">
    <property type="entry name" value="ABC_transporter-like_ATP-bd"/>
</dbReference>